<feature type="domain" description="RagB/SusD" evidence="6">
    <location>
        <begin position="341"/>
        <end position="485"/>
    </location>
</feature>
<dbReference type="InterPro" id="IPR012944">
    <property type="entry name" value="SusD_RagB_dom"/>
</dbReference>
<dbReference type="RefSeq" id="WP_074706005.1">
    <property type="nucleotide sequence ID" value="NZ_FNRP01000008.1"/>
</dbReference>
<dbReference type="GO" id="GO:0009279">
    <property type="term" value="C:cell outer membrane"/>
    <property type="evidence" value="ECO:0007669"/>
    <property type="project" value="UniProtKB-SubCell"/>
</dbReference>
<keyword evidence="3" id="KW-0732">Signal</keyword>
<keyword evidence="5" id="KW-0998">Cell outer membrane</keyword>
<protein>
    <submittedName>
        <fullName evidence="8">RagB/SusD family nutrient uptake outer membrane protein</fullName>
    </submittedName>
    <submittedName>
        <fullName evidence="9">Starch-binding associating with outer membrane</fullName>
    </submittedName>
</protein>
<evidence type="ECO:0000313" key="9">
    <source>
        <dbReference type="EMBL" id="SEA54911.1"/>
    </source>
</evidence>
<evidence type="ECO:0000256" key="5">
    <source>
        <dbReference type="ARBA" id="ARBA00023237"/>
    </source>
</evidence>
<dbReference type="PROSITE" id="PS51257">
    <property type="entry name" value="PROKAR_LIPOPROTEIN"/>
    <property type="match status" value="1"/>
</dbReference>
<organism evidence="9 10">
    <name type="scientific">Bacteroides xylanisolvens</name>
    <dbReference type="NCBI Taxonomy" id="371601"/>
    <lineage>
        <taxon>Bacteria</taxon>
        <taxon>Pseudomonadati</taxon>
        <taxon>Bacteroidota</taxon>
        <taxon>Bacteroidia</taxon>
        <taxon>Bacteroidales</taxon>
        <taxon>Bacteroidaceae</taxon>
        <taxon>Bacteroides</taxon>
    </lineage>
</organism>
<dbReference type="Pfam" id="PF07980">
    <property type="entry name" value="SusD_RagB"/>
    <property type="match status" value="1"/>
</dbReference>
<dbReference type="AlphaFoldDB" id="A0A1H4C3C6"/>
<dbReference type="Gene3D" id="1.25.40.390">
    <property type="match status" value="1"/>
</dbReference>
<keyword evidence="4" id="KW-0472">Membrane</keyword>
<evidence type="ECO:0000256" key="3">
    <source>
        <dbReference type="ARBA" id="ARBA00022729"/>
    </source>
</evidence>
<dbReference type="InterPro" id="IPR011990">
    <property type="entry name" value="TPR-like_helical_dom_sf"/>
</dbReference>
<evidence type="ECO:0000256" key="2">
    <source>
        <dbReference type="ARBA" id="ARBA00006275"/>
    </source>
</evidence>
<comment type="subcellular location">
    <subcellularLocation>
        <location evidence="1">Cell outer membrane</location>
    </subcellularLocation>
</comment>
<reference evidence="9 10" key="1">
    <citation type="submission" date="2016-10" db="EMBL/GenBank/DDBJ databases">
        <authorList>
            <person name="de Groot N.N."/>
        </authorList>
    </citation>
    <scope>NUCLEOTIDE SEQUENCE [LARGE SCALE GENOMIC DNA]</scope>
    <source>
        <strain evidence="9 10">NLAE-zl-G339</strain>
    </source>
</reference>
<dbReference type="InterPro" id="IPR033985">
    <property type="entry name" value="SusD-like_N"/>
</dbReference>
<accession>A0A1H4C3C6</accession>
<reference evidence="8 11" key="2">
    <citation type="journal article" date="2019" name="Nat. Med.">
        <title>A library of human gut bacterial isolates paired with longitudinal multiomics data enables mechanistic microbiome research.</title>
        <authorList>
            <person name="Poyet M."/>
            <person name="Groussin M."/>
            <person name="Gibbons S.M."/>
            <person name="Avila-Pacheco J."/>
            <person name="Jiang X."/>
            <person name="Kearney S.M."/>
            <person name="Perrotta A.R."/>
            <person name="Berdy B."/>
            <person name="Zhao S."/>
            <person name="Lieberman T.D."/>
            <person name="Swanson P.K."/>
            <person name="Smith M."/>
            <person name="Roesemann S."/>
            <person name="Alexander J.E."/>
            <person name="Rich S.A."/>
            <person name="Livny J."/>
            <person name="Vlamakis H."/>
            <person name="Clish C."/>
            <person name="Bullock K."/>
            <person name="Deik A."/>
            <person name="Scott J."/>
            <person name="Pierce K.A."/>
            <person name="Xavier R.J."/>
            <person name="Alm E.J."/>
        </authorList>
    </citation>
    <scope>NUCLEOTIDE SEQUENCE [LARGE SCALE GENOMIC DNA]</scope>
    <source>
        <strain evidence="8 11">BIOML-A62</strain>
    </source>
</reference>
<gene>
    <name evidence="8" type="ORF">GA424_07500</name>
    <name evidence="9" type="ORF">SAMN04487924_10832</name>
</gene>
<evidence type="ECO:0000256" key="1">
    <source>
        <dbReference type="ARBA" id="ARBA00004442"/>
    </source>
</evidence>
<evidence type="ECO:0000313" key="8">
    <source>
        <dbReference type="EMBL" id="KAB6140104.1"/>
    </source>
</evidence>
<evidence type="ECO:0000256" key="4">
    <source>
        <dbReference type="ARBA" id="ARBA00023136"/>
    </source>
</evidence>
<evidence type="ECO:0000313" key="10">
    <source>
        <dbReference type="Proteomes" id="UP000183040"/>
    </source>
</evidence>
<feature type="domain" description="SusD-like N-terminal" evidence="7">
    <location>
        <begin position="82"/>
        <end position="221"/>
    </location>
</feature>
<sequence>MKNKLFSSLILIGALSFTSCDLSEEPYGFYSENNFYKTEADAEAAVNYIYDAITYIEFSRAIVFLGDMPTDALDPKRSTTVSDNQQLDEWKIASFKSNVSLGNFFKYCYITINRANSVIKNIPSMSINEKLKSQYVGEALFMRAYSYFYLARNFGLVPLHLEPVSTLEQTLVGTAKSLDELWGIIINDLKEACEKLTYFEKAEPGRVDLTAAHSLLAKVYLYLASAKDHGTPQYVNMSHDVNAYYNEAMKYAEKVVDNAEQKVFGFESNLLEIYNVDKPDGKEHIFIMSMDRTGVNEGQFSKISKMYIPYVSGGTIYLKNSATGQLEPSHDGWGEYVTNLNFYNSFDRGDKRHDWLIVDKVYDANDNVIASLDDKKLSYPFCRKFIDPHFVGDKTSTRPYLIRYSDIALTYAEAAGPTDKAYQLVNYIRSRSGLGDLQPNLSLEQFREAVLNERKFELAFEGNWCYDLRRWNRLHTDIESAKNQGLTADVMVFYPLPSIETDLNPNL</sequence>
<comment type="similarity">
    <text evidence="2">Belongs to the SusD family.</text>
</comment>
<name>A0A1H4C3C6_9BACE</name>
<evidence type="ECO:0000313" key="11">
    <source>
        <dbReference type="Proteomes" id="UP000487596"/>
    </source>
</evidence>
<dbReference type="EMBL" id="FNRP01000008">
    <property type="protein sequence ID" value="SEA54911.1"/>
    <property type="molecule type" value="Genomic_DNA"/>
</dbReference>
<dbReference type="Proteomes" id="UP000183040">
    <property type="component" value="Unassembled WGS sequence"/>
</dbReference>
<dbReference type="Pfam" id="PF14322">
    <property type="entry name" value="SusD-like_3"/>
    <property type="match status" value="1"/>
</dbReference>
<dbReference type="EMBL" id="WDEH01000009">
    <property type="protein sequence ID" value="KAB6140104.1"/>
    <property type="molecule type" value="Genomic_DNA"/>
</dbReference>
<evidence type="ECO:0000259" key="6">
    <source>
        <dbReference type="Pfam" id="PF07980"/>
    </source>
</evidence>
<dbReference type="SUPFAM" id="SSF48452">
    <property type="entry name" value="TPR-like"/>
    <property type="match status" value="1"/>
</dbReference>
<evidence type="ECO:0000259" key="7">
    <source>
        <dbReference type="Pfam" id="PF14322"/>
    </source>
</evidence>
<proteinExistence type="inferred from homology"/>
<dbReference type="Proteomes" id="UP000487596">
    <property type="component" value="Unassembled WGS sequence"/>
</dbReference>